<dbReference type="eggNOG" id="COG0346">
    <property type="taxonomic scope" value="Bacteria"/>
</dbReference>
<dbReference type="EMBL" id="LGTC01000001">
    <property type="protein sequence ID" value="KNY29527.1"/>
    <property type="molecule type" value="Genomic_DNA"/>
</dbReference>
<dbReference type="AlphaFoldDB" id="A0A0L6JVR4"/>
<dbReference type="InterPro" id="IPR037523">
    <property type="entry name" value="VOC_core"/>
</dbReference>
<keyword evidence="3" id="KW-1185">Reference proteome</keyword>
<dbReference type="RefSeq" id="WP_036935428.1">
    <property type="nucleotide sequence ID" value="NZ_JQKC01000001.1"/>
</dbReference>
<dbReference type="InterPro" id="IPR029068">
    <property type="entry name" value="Glyas_Bleomycin-R_OHBP_Dase"/>
</dbReference>
<gene>
    <name evidence="2" type="ORF">Bccel_4801</name>
</gene>
<reference evidence="3" key="1">
    <citation type="submission" date="2015-07" db="EMBL/GenBank/DDBJ databases">
        <title>Near-Complete Genome Sequence of the Cellulolytic Bacterium Bacteroides (Pseudobacteroides) cellulosolvens ATCC 35603.</title>
        <authorList>
            <person name="Dassa B."/>
            <person name="Utturkar S.M."/>
            <person name="Klingeman D.M."/>
            <person name="Hurt R.A."/>
            <person name="Keller M."/>
            <person name="Xu J."/>
            <person name="Reddy Y.H.K."/>
            <person name="Borovok I."/>
            <person name="Grinberg I.R."/>
            <person name="Lamed R."/>
            <person name="Zhivin O."/>
            <person name="Bayer E.A."/>
            <person name="Brown S.D."/>
        </authorList>
    </citation>
    <scope>NUCLEOTIDE SEQUENCE [LARGE SCALE GENOMIC DNA]</scope>
    <source>
        <strain evidence="3">DSM 2933</strain>
    </source>
</reference>
<organism evidence="2 3">
    <name type="scientific">Pseudobacteroides cellulosolvens ATCC 35603 = DSM 2933</name>
    <dbReference type="NCBI Taxonomy" id="398512"/>
    <lineage>
        <taxon>Bacteria</taxon>
        <taxon>Bacillati</taxon>
        <taxon>Bacillota</taxon>
        <taxon>Clostridia</taxon>
        <taxon>Eubacteriales</taxon>
        <taxon>Oscillospiraceae</taxon>
        <taxon>Pseudobacteroides</taxon>
    </lineage>
</organism>
<dbReference type="Gene3D" id="3.10.180.10">
    <property type="entry name" value="2,3-Dihydroxybiphenyl 1,2-Dioxygenase, domain 1"/>
    <property type="match status" value="1"/>
</dbReference>
<feature type="domain" description="VOC" evidence="1">
    <location>
        <begin position="2"/>
        <end position="120"/>
    </location>
</feature>
<dbReference type="OrthoDB" id="9815599at2"/>
<dbReference type="PROSITE" id="PS51819">
    <property type="entry name" value="VOC"/>
    <property type="match status" value="1"/>
</dbReference>
<dbReference type="Proteomes" id="UP000036923">
    <property type="component" value="Unassembled WGS sequence"/>
</dbReference>
<accession>A0A0L6JVR4</accession>
<proteinExistence type="predicted"/>
<dbReference type="PATRIC" id="fig|398512.5.peg.5032"/>
<name>A0A0L6JVR4_9FIRM</name>
<protein>
    <submittedName>
        <fullName evidence="2">Glyoxalase-like domain containing protein</fullName>
    </submittedName>
</protein>
<dbReference type="STRING" id="398512.Bccel_4801"/>
<dbReference type="InterPro" id="IPR025870">
    <property type="entry name" value="Glyoxalase-like_dom"/>
</dbReference>
<sequence>MRFKLPLIVVDDINTSRKFYEDVLNQKVILDFGANITFTGDFSLQSKESWVDLIRKTENEILSKPDNFELYFEEEQFDKFIERLKSFKVQYVHDVVQYSWGQRVIRFYDPDMHIIEVGESMVNVVKRFITQGLTIEQTAKQTQHPVEFVKDCMV</sequence>
<evidence type="ECO:0000313" key="3">
    <source>
        <dbReference type="Proteomes" id="UP000036923"/>
    </source>
</evidence>
<evidence type="ECO:0000259" key="1">
    <source>
        <dbReference type="PROSITE" id="PS51819"/>
    </source>
</evidence>
<dbReference type="Pfam" id="PF12681">
    <property type="entry name" value="Glyoxalase_2"/>
    <property type="match status" value="1"/>
</dbReference>
<evidence type="ECO:0000313" key="2">
    <source>
        <dbReference type="EMBL" id="KNY29527.1"/>
    </source>
</evidence>
<dbReference type="SUPFAM" id="SSF54593">
    <property type="entry name" value="Glyoxalase/Bleomycin resistance protein/Dihydroxybiphenyl dioxygenase"/>
    <property type="match status" value="1"/>
</dbReference>
<comment type="caution">
    <text evidence="2">The sequence shown here is derived from an EMBL/GenBank/DDBJ whole genome shotgun (WGS) entry which is preliminary data.</text>
</comment>